<gene>
    <name evidence="1" type="ORF">OLEA9_A068973</name>
</gene>
<protein>
    <submittedName>
        <fullName evidence="1">Uncharacterized protein</fullName>
    </submittedName>
</protein>
<keyword evidence="2" id="KW-1185">Reference proteome</keyword>
<dbReference type="Proteomes" id="UP000594638">
    <property type="component" value="Unassembled WGS sequence"/>
</dbReference>
<organism evidence="1 2">
    <name type="scientific">Olea europaea subsp. europaea</name>
    <dbReference type="NCBI Taxonomy" id="158383"/>
    <lineage>
        <taxon>Eukaryota</taxon>
        <taxon>Viridiplantae</taxon>
        <taxon>Streptophyta</taxon>
        <taxon>Embryophyta</taxon>
        <taxon>Tracheophyta</taxon>
        <taxon>Spermatophyta</taxon>
        <taxon>Magnoliopsida</taxon>
        <taxon>eudicotyledons</taxon>
        <taxon>Gunneridae</taxon>
        <taxon>Pentapetalae</taxon>
        <taxon>asterids</taxon>
        <taxon>lamiids</taxon>
        <taxon>Lamiales</taxon>
        <taxon>Oleaceae</taxon>
        <taxon>Oleeae</taxon>
        <taxon>Olea</taxon>
    </lineage>
</organism>
<dbReference type="EMBL" id="CACTIH010003632">
    <property type="protein sequence ID" value="CAA2979654.1"/>
    <property type="molecule type" value="Genomic_DNA"/>
</dbReference>
<name>A0A8S0RKG1_OLEEU</name>
<evidence type="ECO:0000313" key="2">
    <source>
        <dbReference type="Proteomes" id="UP000594638"/>
    </source>
</evidence>
<evidence type="ECO:0000313" key="1">
    <source>
        <dbReference type="EMBL" id="CAA2979654.1"/>
    </source>
</evidence>
<reference evidence="1 2" key="1">
    <citation type="submission" date="2019-12" db="EMBL/GenBank/DDBJ databases">
        <authorList>
            <person name="Alioto T."/>
            <person name="Alioto T."/>
            <person name="Gomez Garrido J."/>
        </authorList>
    </citation>
    <scope>NUCLEOTIDE SEQUENCE [LARGE SCALE GENOMIC DNA]</scope>
</reference>
<comment type="caution">
    <text evidence="1">The sequence shown here is derived from an EMBL/GenBank/DDBJ whole genome shotgun (WGS) entry which is preliminary data.</text>
</comment>
<dbReference type="AlphaFoldDB" id="A0A8S0RKG1"/>
<proteinExistence type="predicted"/>
<dbReference type="Gramene" id="OE9A068973T1">
    <property type="protein sequence ID" value="OE9A068973C1"/>
    <property type="gene ID" value="OE9A068973"/>
</dbReference>
<sequence length="76" mass="8671">MSMELAQSKATRQCITEVREKNVDAMEVRQSAALWAFKRRTQLVGLAAAIHFLLGFENADGVGSVAYFRRWRYGDF</sequence>
<accession>A0A8S0RKG1</accession>